<keyword evidence="3" id="KW-0540">Nuclease</keyword>
<keyword evidence="5" id="KW-0378">Hydrolase</keyword>
<keyword evidence="2" id="KW-1277">Toxin-antitoxin system</keyword>
<dbReference type="RefSeq" id="WP_234659177.1">
    <property type="nucleotide sequence ID" value="NZ_CP087879.1"/>
</dbReference>
<evidence type="ECO:0000313" key="7">
    <source>
        <dbReference type="Proteomes" id="UP001321477"/>
    </source>
</evidence>
<organism evidence="6 7">
    <name type="scientific">Agromyces marinus</name>
    <dbReference type="NCBI Taxonomy" id="1389020"/>
    <lineage>
        <taxon>Bacteria</taxon>
        <taxon>Bacillati</taxon>
        <taxon>Actinomycetota</taxon>
        <taxon>Actinomycetes</taxon>
        <taxon>Micrococcales</taxon>
        <taxon>Microbacteriaceae</taxon>
        <taxon>Agromyces</taxon>
    </lineage>
</organism>
<dbReference type="PANTHER" id="PTHR34139:SF1">
    <property type="entry name" value="RNASE MJ1380-RELATED"/>
    <property type="match status" value="1"/>
</dbReference>
<dbReference type="PANTHER" id="PTHR34139">
    <property type="entry name" value="UPF0331 PROTEIN MJ0127"/>
    <property type="match status" value="1"/>
</dbReference>
<accession>A0ABM8H5V3</accession>
<evidence type="ECO:0000256" key="2">
    <source>
        <dbReference type="ARBA" id="ARBA00022649"/>
    </source>
</evidence>
<name>A0ABM8H5V3_9MICO</name>
<evidence type="ECO:0000256" key="3">
    <source>
        <dbReference type="ARBA" id="ARBA00022722"/>
    </source>
</evidence>
<dbReference type="Pfam" id="PF01934">
    <property type="entry name" value="HepT-like"/>
    <property type="match status" value="1"/>
</dbReference>
<evidence type="ECO:0000313" key="6">
    <source>
        <dbReference type="EMBL" id="BDZ56206.1"/>
    </source>
</evidence>
<protein>
    <submittedName>
        <fullName evidence="6">DUF86 domain-containing protein</fullName>
    </submittedName>
</protein>
<dbReference type="Proteomes" id="UP001321477">
    <property type="component" value="Chromosome"/>
</dbReference>
<evidence type="ECO:0000256" key="1">
    <source>
        <dbReference type="ARBA" id="ARBA00022553"/>
    </source>
</evidence>
<dbReference type="EMBL" id="AP027734">
    <property type="protein sequence ID" value="BDZ56206.1"/>
    <property type="molecule type" value="Genomic_DNA"/>
</dbReference>
<dbReference type="InterPro" id="IPR051813">
    <property type="entry name" value="HepT_RNase_toxin"/>
</dbReference>
<evidence type="ECO:0000256" key="4">
    <source>
        <dbReference type="ARBA" id="ARBA00022741"/>
    </source>
</evidence>
<dbReference type="InterPro" id="IPR008201">
    <property type="entry name" value="HepT-like"/>
</dbReference>
<keyword evidence="7" id="KW-1185">Reference proteome</keyword>
<reference evidence="7" key="1">
    <citation type="journal article" date="2019" name="Int. J. Syst. Evol. Microbiol.">
        <title>The Global Catalogue of Microorganisms (GCM) 10K type strain sequencing project: providing services to taxonomists for standard genome sequencing and annotation.</title>
        <authorList>
            <consortium name="The Broad Institute Genomics Platform"/>
            <consortium name="The Broad Institute Genome Sequencing Center for Infectious Disease"/>
            <person name="Wu L."/>
            <person name="Ma J."/>
        </authorList>
    </citation>
    <scope>NUCLEOTIDE SEQUENCE [LARGE SCALE GENOMIC DNA]</scope>
    <source>
        <strain evidence="7">NBRC 109019</strain>
    </source>
</reference>
<sequence>MSRSADERIADILAAIDRCLTYRQFLDQTNDTQAAMAYDAVLRNLAVIGEAVRTLPAEFTASMPNVPWAAIAGLRNVVIHEYFRVDSSLIIDIVDSQLAPLAAQLRRVPLSD</sequence>
<keyword evidence="4" id="KW-0547">Nucleotide-binding</keyword>
<evidence type="ECO:0000256" key="5">
    <source>
        <dbReference type="ARBA" id="ARBA00022801"/>
    </source>
</evidence>
<keyword evidence="1" id="KW-0597">Phosphoprotein</keyword>
<gene>
    <name evidence="6" type="ORF">GCM10025870_32790</name>
</gene>
<proteinExistence type="predicted"/>